<reference evidence="9" key="2">
    <citation type="journal article" date="2021" name="PeerJ">
        <title>Extensive microbial diversity within the chicken gut microbiome revealed by metagenomics and culture.</title>
        <authorList>
            <person name="Gilroy R."/>
            <person name="Ravi A."/>
            <person name="Getino M."/>
            <person name="Pursley I."/>
            <person name="Horton D.L."/>
            <person name="Alikhan N.F."/>
            <person name="Baker D."/>
            <person name="Gharbi K."/>
            <person name="Hall N."/>
            <person name="Watson M."/>
            <person name="Adriaenssens E.M."/>
            <person name="Foster-Nyarko E."/>
            <person name="Jarju S."/>
            <person name="Secka A."/>
            <person name="Antonio M."/>
            <person name="Oren A."/>
            <person name="Chaudhuri R.R."/>
            <person name="La Ragione R."/>
            <person name="Hildebrand F."/>
            <person name="Pallen M.J."/>
        </authorList>
    </citation>
    <scope>NUCLEOTIDE SEQUENCE</scope>
    <source>
        <strain evidence="9">517</strain>
    </source>
</reference>
<dbReference type="NCBIfam" id="TIGR00277">
    <property type="entry name" value="HDIG"/>
    <property type="match status" value="1"/>
</dbReference>
<keyword evidence="4 5" id="KW-0694">RNA-binding</keyword>
<dbReference type="PROSITE" id="PS50084">
    <property type="entry name" value="KH_TYPE_1"/>
    <property type="match status" value="1"/>
</dbReference>
<protein>
    <recommendedName>
        <fullName evidence="5 6">Ribonuclease Y</fullName>
        <shortName evidence="5">RNase Y</shortName>
        <ecNumber evidence="5 6">3.1.-.-</ecNumber>
    </recommendedName>
</protein>
<evidence type="ECO:0000256" key="7">
    <source>
        <dbReference type="SAM" id="MobiDB-lite"/>
    </source>
</evidence>
<dbReference type="InterPro" id="IPR006674">
    <property type="entry name" value="HD_domain"/>
</dbReference>
<feature type="transmembrane region" description="Helical" evidence="5">
    <location>
        <begin position="7"/>
        <end position="30"/>
    </location>
</feature>
<sequence length="525" mass="59249">MLSAIDTWVVVVITLFPALIAGAAAGFFVYRAVLKKKQTDAETEFARVIEEAKLEAKTLRKDALLEAKEEQIRLRNEFEKESKDRRSEMQRQESRLNQKEDSINKKEDALDKKLENVERIRKELESKELKLKEIEEEMQNHSERMLQELEKVSEMTREEAKDLIIRQMEDEAKRDAVQIVKAIEKEAKDEGERKAKNIIALAIQRCAVDQASEATISTVELPNEDMKGRIIGRVGRNIKALESATGVDIIIDDTPDVVTLTAFDPVRREIARLTLQKLIADGRIHPGRIEEVADRVRRDMDATIKEAGESAVFDAGVYGIHPELVKLLGRMKFRTSYGQNVLKHSLEVSYIAGLLAAELGADEKLCKRAGLLHDLGKSIDHEYEGTHVQIGVELARKYKESERVVHCIAAHHGDVEAQSVEAVLVQAADAISGARPGARRESLEFYVKRLEKLESLANSFAGVEQSFAIQAGREIRVIVKPEQVDDAQTEFLAKDIAKKLENELEYPGQIKVNVIREVRKVEYAK</sequence>
<dbReference type="GO" id="GO:0006402">
    <property type="term" value="P:mRNA catabolic process"/>
    <property type="evidence" value="ECO:0007669"/>
    <property type="project" value="UniProtKB-UniRule"/>
</dbReference>
<evidence type="ECO:0000256" key="3">
    <source>
        <dbReference type="ARBA" id="ARBA00022801"/>
    </source>
</evidence>
<dbReference type="EMBL" id="JADINF010000157">
    <property type="protein sequence ID" value="MBO8424593.1"/>
    <property type="molecule type" value="Genomic_DNA"/>
</dbReference>
<dbReference type="NCBIfam" id="TIGR03319">
    <property type="entry name" value="RNase_Y"/>
    <property type="match status" value="1"/>
</dbReference>
<dbReference type="Proteomes" id="UP000727857">
    <property type="component" value="Unassembled WGS sequence"/>
</dbReference>
<comment type="similarity">
    <text evidence="5">Belongs to the RNase Y family.</text>
</comment>
<comment type="function">
    <text evidence="5">Endoribonuclease that initiates mRNA decay.</text>
</comment>
<dbReference type="CDD" id="cd22431">
    <property type="entry name" value="KH-I_RNaseY"/>
    <property type="match status" value="1"/>
</dbReference>
<dbReference type="GO" id="GO:0005886">
    <property type="term" value="C:plasma membrane"/>
    <property type="evidence" value="ECO:0007669"/>
    <property type="project" value="UniProtKB-SubCell"/>
</dbReference>
<evidence type="ECO:0000256" key="2">
    <source>
        <dbReference type="ARBA" id="ARBA00022759"/>
    </source>
</evidence>
<dbReference type="SMART" id="SM00471">
    <property type="entry name" value="HDc"/>
    <property type="match status" value="1"/>
</dbReference>
<keyword evidence="5" id="KW-1133">Transmembrane helix</keyword>
<evidence type="ECO:0000256" key="6">
    <source>
        <dbReference type="NCBIfam" id="TIGR03319"/>
    </source>
</evidence>
<dbReference type="PANTHER" id="PTHR12826:SF15">
    <property type="entry name" value="RIBONUCLEASE Y"/>
    <property type="match status" value="1"/>
</dbReference>
<dbReference type="HAMAP" id="MF_00335">
    <property type="entry name" value="RNase_Y"/>
    <property type="match status" value="1"/>
</dbReference>
<dbReference type="SMART" id="SM00322">
    <property type="entry name" value="KH"/>
    <property type="match status" value="1"/>
</dbReference>
<dbReference type="GO" id="GO:0004521">
    <property type="term" value="F:RNA endonuclease activity"/>
    <property type="evidence" value="ECO:0007669"/>
    <property type="project" value="UniProtKB-UniRule"/>
</dbReference>
<dbReference type="InterPro" id="IPR022711">
    <property type="entry name" value="RNase_Y_N"/>
</dbReference>
<keyword evidence="5" id="KW-1003">Cell membrane</keyword>
<keyword evidence="2 5" id="KW-0255">Endonuclease</keyword>
<evidence type="ECO:0000256" key="5">
    <source>
        <dbReference type="HAMAP-Rule" id="MF_00335"/>
    </source>
</evidence>
<dbReference type="Pfam" id="PF12072">
    <property type="entry name" value="RNase_Y_N"/>
    <property type="match status" value="1"/>
</dbReference>
<dbReference type="InterPro" id="IPR036612">
    <property type="entry name" value="KH_dom_type_1_sf"/>
</dbReference>
<evidence type="ECO:0000256" key="4">
    <source>
        <dbReference type="ARBA" id="ARBA00022884"/>
    </source>
</evidence>
<dbReference type="InterPro" id="IPR004087">
    <property type="entry name" value="KH_dom"/>
</dbReference>
<reference evidence="9" key="1">
    <citation type="submission" date="2020-10" db="EMBL/GenBank/DDBJ databases">
        <authorList>
            <person name="Gilroy R."/>
        </authorList>
    </citation>
    <scope>NUCLEOTIDE SEQUENCE</scope>
    <source>
        <strain evidence="9">517</strain>
    </source>
</reference>
<proteinExistence type="inferred from homology"/>
<dbReference type="Pfam" id="PF01966">
    <property type="entry name" value="HD"/>
    <property type="match status" value="1"/>
</dbReference>
<keyword evidence="1 5" id="KW-0540">Nuclease</keyword>
<gene>
    <name evidence="5 9" type="primary">rny</name>
    <name evidence="9" type="ORF">IAB16_06195</name>
</gene>
<keyword evidence="3 5" id="KW-0378">Hydrolase</keyword>
<keyword evidence="5" id="KW-0812">Transmembrane</keyword>
<dbReference type="Pfam" id="PF00013">
    <property type="entry name" value="KH_1"/>
    <property type="match status" value="1"/>
</dbReference>
<dbReference type="GO" id="GO:0016787">
    <property type="term" value="F:hydrolase activity"/>
    <property type="evidence" value="ECO:0007669"/>
    <property type="project" value="UniProtKB-KW"/>
</dbReference>
<comment type="caution">
    <text evidence="9">The sequence shown here is derived from an EMBL/GenBank/DDBJ whole genome shotgun (WGS) entry which is preliminary data.</text>
</comment>
<dbReference type="Gene3D" id="1.10.3210.10">
    <property type="entry name" value="Hypothetical protein af1432"/>
    <property type="match status" value="1"/>
</dbReference>
<dbReference type="SUPFAM" id="SSF109604">
    <property type="entry name" value="HD-domain/PDEase-like"/>
    <property type="match status" value="1"/>
</dbReference>
<evidence type="ECO:0000313" key="9">
    <source>
        <dbReference type="EMBL" id="MBO8424593.1"/>
    </source>
</evidence>
<dbReference type="PROSITE" id="PS51831">
    <property type="entry name" value="HD"/>
    <property type="match status" value="1"/>
</dbReference>
<dbReference type="GO" id="GO:0003723">
    <property type="term" value="F:RNA binding"/>
    <property type="evidence" value="ECO:0007669"/>
    <property type="project" value="UniProtKB-UniRule"/>
</dbReference>
<organism evidence="9 10">
    <name type="scientific">Candidatus Stercoripulliclostridium pullicola</name>
    <dbReference type="NCBI Taxonomy" id="2840953"/>
    <lineage>
        <taxon>Bacteria</taxon>
        <taxon>Bacillati</taxon>
        <taxon>Bacillota</taxon>
        <taxon>Clostridia</taxon>
        <taxon>Eubacteriales</taxon>
        <taxon>Candidatus Stercoripulliclostridium</taxon>
    </lineage>
</organism>
<dbReference type="PANTHER" id="PTHR12826">
    <property type="entry name" value="RIBONUCLEASE Y"/>
    <property type="match status" value="1"/>
</dbReference>
<dbReference type="InterPro" id="IPR017705">
    <property type="entry name" value="Ribonuclease_Y"/>
</dbReference>
<evidence type="ECO:0000313" key="10">
    <source>
        <dbReference type="Proteomes" id="UP000727857"/>
    </source>
</evidence>
<dbReference type="FunFam" id="1.10.3210.10:FF:000022">
    <property type="entry name" value="Ribonuclease Y"/>
    <property type="match status" value="1"/>
</dbReference>
<keyword evidence="5" id="KW-0472">Membrane</keyword>
<dbReference type="InterPro" id="IPR004088">
    <property type="entry name" value="KH_dom_type_1"/>
</dbReference>
<dbReference type="SUPFAM" id="SSF54791">
    <property type="entry name" value="Eukaryotic type KH-domain (KH-domain type I)"/>
    <property type="match status" value="1"/>
</dbReference>
<dbReference type="InterPro" id="IPR003607">
    <property type="entry name" value="HD/PDEase_dom"/>
</dbReference>
<evidence type="ECO:0000256" key="1">
    <source>
        <dbReference type="ARBA" id="ARBA00022722"/>
    </source>
</evidence>
<evidence type="ECO:0000259" key="8">
    <source>
        <dbReference type="PROSITE" id="PS51831"/>
    </source>
</evidence>
<dbReference type="EC" id="3.1.-.-" evidence="5 6"/>
<feature type="domain" description="HD" evidence="8">
    <location>
        <begin position="341"/>
        <end position="434"/>
    </location>
</feature>
<dbReference type="AlphaFoldDB" id="A0A940DJ03"/>
<dbReference type="InterPro" id="IPR006675">
    <property type="entry name" value="HDIG_dom"/>
</dbReference>
<name>A0A940DJ03_9FIRM</name>
<feature type="region of interest" description="Disordered" evidence="7">
    <location>
        <begin position="80"/>
        <end position="104"/>
    </location>
</feature>
<dbReference type="CDD" id="cd00077">
    <property type="entry name" value="HDc"/>
    <property type="match status" value="1"/>
</dbReference>
<comment type="subcellular location">
    <subcellularLocation>
        <location evidence="5">Cell membrane</location>
        <topology evidence="5">Single-pass membrane protein</topology>
    </subcellularLocation>
</comment>
<accession>A0A940DJ03</accession>
<dbReference type="Gene3D" id="3.30.1370.10">
    <property type="entry name" value="K Homology domain, type 1"/>
    <property type="match status" value="1"/>
</dbReference>